<accession>A0ABP6U8J8</accession>
<evidence type="ECO:0000313" key="3">
    <source>
        <dbReference type="Proteomes" id="UP001501455"/>
    </source>
</evidence>
<gene>
    <name evidence="2" type="ORF">GCM10019016_101580</name>
</gene>
<feature type="region of interest" description="Disordered" evidence="1">
    <location>
        <begin position="25"/>
        <end position="44"/>
    </location>
</feature>
<keyword evidence="3" id="KW-1185">Reference proteome</keyword>
<organism evidence="2 3">
    <name type="scientific">Streptomyces prasinosporus</name>
    <dbReference type="NCBI Taxonomy" id="68256"/>
    <lineage>
        <taxon>Bacteria</taxon>
        <taxon>Bacillati</taxon>
        <taxon>Actinomycetota</taxon>
        <taxon>Actinomycetes</taxon>
        <taxon>Kitasatosporales</taxon>
        <taxon>Streptomycetaceae</taxon>
        <taxon>Streptomyces</taxon>
        <taxon>Streptomyces albogriseolus group</taxon>
    </lineage>
</organism>
<dbReference type="Proteomes" id="UP001501455">
    <property type="component" value="Unassembled WGS sequence"/>
</dbReference>
<name>A0ABP6U8J8_9ACTN</name>
<sequence length="102" mass="11690">MIAGVSRDLSNWYVTTRLAFYRQSGRNLERHGGPDEGGGWLESHHSQGLSEAAEMIYRALWHPQRSRWFRKRRLAAAKDRTRRAVADSPELLRDLGRADGSI</sequence>
<evidence type="ECO:0000313" key="2">
    <source>
        <dbReference type="EMBL" id="GAA3503048.1"/>
    </source>
</evidence>
<reference evidence="3" key="1">
    <citation type="journal article" date="2019" name="Int. J. Syst. Evol. Microbiol.">
        <title>The Global Catalogue of Microorganisms (GCM) 10K type strain sequencing project: providing services to taxonomists for standard genome sequencing and annotation.</title>
        <authorList>
            <consortium name="The Broad Institute Genomics Platform"/>
            <consortium name="The Broad Institute Genome Sequencing Center for Infectious Disease"/>
            <person name="Wu L."/>
            <person name="Ma J."/>
        </authorList>
    </citation>
    <scope>NUCLEOTIDE SEQUENCE [LARGE SCALE GENOMIC DNA]</scope>
    <source>
        <strain evidence="3">JCM 4816</strain>
    </source>
</reference>
<proteinExistence type="predicted"/>
<evidence type="ECO:0000256" key="1">
    <source>
        <dbReference type="SAM" id="MobiDB-lite"/>
    </source>
</evidence>
<comment type="caution">
    <text evidence="2">The sequence shown here is derived from an EMBL/GenBank/DDBJ whole genome shotgun (WGS) entry which is preliminary data.</text>
</comment>
<protein>
    <submittedName>
        <fullName evidence="2">Uncharacterized protein</fullName>
    </submittedName>
</protein>
<dbReference type="EMBL" id="BAAAXF010000073">
    <property type="protein sequence ID" value="GAA3503048.1"/>
    <property type="molecule type" value="Genomic_DNA"/>
</dbReference>